<sequence length="472" mass="49932">MKKIATILSIAAVVVACNRGEDLSSSAPVDSTSAGVVHYKRSDLPGSVTEMNETFSISAKASGTQLNYTYRGYAKPVDADNTPFNSDDLAAAAIFAVDDVVFVCWHTNGNAGSPLNNTNPYGGSVAAYKLSGIGQYTFMDRVDFPNHDFFKMAAHKNTSTGNIEVFVAGQRDPDNSKYLLAGHYGATVSRVDYDYINDEFFEPSFLELPLPGYAATDIIAASSNYYVLTGNGTGANNGGGLYEVDRTLNNVKKADINNIHDGVALAINPATAVKPGPGNAYSDLWVLDRRANNYHIHKFLGLSSDINTGLSNFSSLSASHSTSVGTISPINYERGDLVWALGPNSFSTDMDSLIIAVGSNGIWEAGTGAAGIHSAVDLGACTGLAYDSGLGVMYYSAGESGMWVLAMGEYANNAGPLVNLYDIVGRFVPPSTVGGISGTIPFNIKDITVYHSRNLALASGDGGVFFVQRDKN</sequence>
<dbReference type="KEGG" id="chyd:H4K34_14255"/>
<organism evidence="1 2">
    <name type="scientific">Croceimicrobium hydrocarbonivorans</name>
    <dbReference type="NCBI Taxonomy" id="2761580"/>
    <lineage>
        <taxon>Bacteria</taxon>
        <taxon>Pseudomonadati</taxon>
        <taxon>Bacteroidota</taxon>
        <taxon>Flavobacteriia</taxon>
        <taxon>Flavobacteriales</taxon>
        <taxon>Owenweeksiaceae</taxon>
        <taxon>Croceimicrobium</taxon>
    </lineage>
</organism>
<dbReference type="AlphaFoldDB" id="A0A7H0VCT3"/>
<dbReference type="EMBL" id="CP060139">
    <property type="protein sequence ID" value="QNR23531.1"/>
    <property type="molecule type" value="Genomic_DNA"/>
</dbReference>
<accession>A0A7H0VCT3</accession>
<name>A0A7H0VCT3_9FLAO</name>
<evidence type="ECO:0000313" key="2">
    <source>
        <dbReference type="Proteomes" id="UP000516305"/>
    </source>
</evidence>
<dbReference type="PROSITE" id="PS51257">
    <property type="entry name" value="PROKAR_LIPOPROTEIN"/>
    <property type="match status" value="1"/>
</dbReference>
<evidence type="ECO:0000313" key="1">
    <source>
        <dbReference type="EMBL" id="QNR23531.1"/>
    </source>
</evidence>
<gene>
    <name evidence="1" type="ORF">H4K34_14255</name>
</gene>
<keyword evidence="2" id="KW-1185">Reference proteome</keyword>
<reference evidence="1 2" key="1">
    <citation type="submission" date="2020-08" db="EMBL/GenBank/DDBJ databases">
        <title>Croceimicrobium hydrocarbonivorans gen. nov., sp. nov., a novel marine bacterium isolated from a bacterial consortium that degrades polyethylene terephthalate.</title>
        <authorList>
            <person name="Liu R."/>
        </authorList>
    </citation>
    <scope>NUCLEOTIDE SEQUENCE [LARGE SCALE GENOMIC DNA]</scope>
    <source>
        <strain evidence="1 2">A20-9</strain>
    </source>
</reference>
<dbReference type="RefSeq" id="WP_210758063.1">
    <property type="nucleotide sequence ID" value="NZ_CP060139.1"/>
</dbReference>
<dbReference type="Proteomes" id="UP000516305">
    <property type="component" value="Chromosome"/>
</dbReference>
<proteinExistence type="predicted"/>
<protein>
    <submittedName>
        <fullName evidence="1">Uncharacterized protein</fullName>
    </submittedName>
</protein>